<dbReference type="Proteomes" id="UP000237481">
    <property type="component" value="Unassembled WGS sequence"/>
</dbReference>
<feature type="region of interest" description="Disordered" evidence="1">
    <location>
        <begin position="153"/>
        <end position="229"/>
    </location>
</feature>
<reference evidence="2 3" key="1">
    <citation type="submission" date="2018-01" db="EMBL/GenBank/DDBJ databases">
        <title>Harnessing the power of phylogenomics to disentangle the directionality and signatures of interkingdom host jumping in the parasitic fungal genus Tolypocladium.</title>
        <authorList>
            <person name="Quandt C.A."/>
            <person name="Patterson W."/>
            <person name="Spatafora J.W."/>
        </authorList>
    </citation>
    <scope>NUCLEOTIDE SEQUENCE [LARGE SCALE GENOMIC DNA]</scope>
    <source>
        <strain evidence="2 3">NRBC 100945</strain>
    </source>
</reference>
<accession>A0A2S4KUG9</accession>
<dbReference type="STRING" id="94208.A0A2S4KUG9"/>
<organism evidence="2 3">
    <name type="scientific">Tolypocladium paradoxum</name>
    <dbReference type="NCBI Taxonomy" id="94208"/>
    <lineage>
        <taxon>Eukaryota</taxon>
        <taxon>Fungi</taxon>
        <taxon>Dikarya</taxon>
        <taxon>Ascomycota</taxon>
        <taxon>Pezizomycotina</taxon>
        <taxon>Sordariomycetes</taxon>
        <taxon>Hypocreomycetidae</taxon>
        <taxon>Hypocreales</taxon>
        <taxon>Ophiocordycipitaceae</taxon>
        <taxon>Tolypocladium</taxon>
    </lineage>
</organism>
<proteinExistence type="predicted"/>
<name>A0A2S4KUG9_9HYPO</name>
<feature type="compositionally biased region" description="Low complexity" evidence="1">
    <location>
        <begin position="182"/>
        <end position="204"/>
    </location>
</feature>
<protein>
    <submittedName>
        <fullName evidence="2">Uncharacterized protein</fullName>
    </submittedName>
</protein>
<keyword evidence="3" id="KW-1185">Reference proteome</keyword>
<evidence type="ECO:0000313" key="3">
    <source>
        <dbReference type="Proteomes" id="UP000237481"/>
    </source>
</evidence>
<comment type="caution">
    <text evidence="2">The sequence shown here is derived from an EMBL/GenBank/DDBJ whole genome shotgun (WGS) entry which is preliminary data.</text>
</comment>
<feature type="compositionally biased region" description="Polar residues" evidence="1">
    <location>
        <begin position="159"/>
        <end position="180"/>
    </location>
</feature>
<evidence type="ECO:0000313" key="2">
    <source>
        <dbReference type="EMBL" id="POR33838.1"/>
    </source>
</evidence>
<gene>
    <name evidence="2" type="ORF">TPAR_05965</name>
</gene>
<evidence type="ECO:0000256" key="1">
    <source>
        <dbReference type="SAM" id="MobiDB-lite"/>
    </source>
</evidence>
<dbReference type="AlphaFoldDB" id="A0A2S4KUG9"/>
<dbReference type="OrthoDB" id="5230713at2759"/>
<sequence>MTTTPSPFFQLLSTKRARSRVKEQLQNERAAQKEETRLRVQALLYLDDFLRSSPWHAQMDQITIVHDAVPTMPVLNSYGGLDEQEGTRACRRLFKAVVVWDQLGHSLWKTLRAASEQRQLAQQRYAQAAALDGCASDQEFHLAVSRLSARRSSEASVDSARSQDSAHSSVGETTKKQQQPPLLKLSKKLSSSSSRRSSSESSASGLEQRCSACGTNQRRRSRSPIPKVNLQNCASAVRRTLSVFGESRTSLSLGRQQSR</sequence>
<dbReference type="EMBL" id="PKSG01000634">
    <property type="protein sequence ID" value="POR33838.1"/>
    <property type="molecule type" value="Genomic_DNA"/>
</dbReference>